<protein>
    <recommendedName>
        <fullName evidence="5">LapA family protein</fullName>
    </recommendedName>
</protein>
<feature type="transmembrane region" description="Helical" evidence="2">
    <location>
        <begin position="31"/>
        <end position="53"/>
    </location>
</feature>
<dbReference type="RefSeq" id="WP_170991033.1">
    <property type="nucleotide sequence ID" value="NZ_SZQA01000019.1"/>
</dbReference>
<dbReference type="AlphaFoldDB" id="A0A4U3MFM7"/>
<evidence type="ECO:0000256" key="2">
    <source>
        <dbReference type="SAM" id="Phobius"/>
    </source>
</evidence>
<gene>
    <name evidence="3" type="ORF">FDA94_19950</name>
</gene>
<evidence type="ECO:0000313" key="4">
    <source>
        <dbReference type="Proteomes" id="UP000308705"/>
    </source>
</evidence>
<keyword evidence="2" id="KW-0472">Membrane</keyword>
<keyword evidence="2" id="KW-1133">Transmembrane helix</keyword>
<evidence type="ECO:0000256" key="1">
    <source>
        <dbReference type="SAM" id="MobiDB-lite"/>
    </source>
</evidence>
<feature type="region of interest" description="Disordered" evidence="1">
    <location>
        <begin position="57"/>
        <end position="127"/>
    </location>
</feature>
<accession>A0A4U3MFM7</accession>
<comment type="caution">
    <text evidence="3">The sequence shown here is derived from an EMBL/GenBank/DDBJ whole genome shotgun (WGS) entry which is preliminary data.</text>
</comment>
<keyword evidence="2" id="KW-0812">Transmembrane</keyword>
<reference evidence="3 4" key="1">
    <citation type="submission" date="2019-04" db="EMBL/GenBank/DDBJ databases">
        <title>Herbidospora sp. NEAU-GS14.nov., a novel actinomycete isolated from soil.</title>
        <authorList>
            <person name="Han L."/>
        </authorList>
    </citation>
    <scope>NUCLEOTIDE SEQUENCE [LARGE SCALE GENOMIC DNA]</scope>
    <source>
        <strain evidence="3 4">NEAU-GS14</strain>
    </source>
</reference>
<proteinExistence type="predicted"/>
<evidence type="ECO:0000313" key="3">
    <source>
        <dbReference type="EMBL" id="TKK86737.1"/>
    </source>
</evidence>
<dbReference type="EMBL" id="SZQA01000019">
    <property type="protein sequence ID" value="TKK86737.1"/>
    <property type="molecule type" value="Genomic_DNA"/>
</dbReference>
<keyword evidence="4" id="KW-1185">Reference proteome</keyword>
<dbReference type="Proteomes" id="UP000308705">
    <property type="component" value="Unassembled WGS sequence"/>
</dbReference>
<evidence type="ECO:0008006" key="5">
    <source>
        <dbReference type="Google" id="ProtNLM"/>
    </source>
</evidence>
<name>A0A4U3MFM7_9ACTN</name>
<sequence length="127" mass="14228">MIEISIQDTTATATTPITVLDWNFTLTSFEMFLLGAATAAGVLIGLAMVSGGMRRGVAKRRKMREERLAERDRVSRLESEKRDLEQQLVDRNHNGVDDRDETPPADRVEDGDRLVAGGRHSRREDGF</sequence>
<organism evidence="3 4">
    <name type="scientific">Herbidospora galbida</name>
    <dbReference type="NCBI Taxonomy" id="2575442"/>
    <lineage>
        <taxon>Bacteria</taxon>
        <taxon>Bacillati</taxon>
        <taxon>Actinomycetota</taxon>
        <taxon>Actinomycetes</taxon>
        <taxon>Streptosporangiales</taxon>
        <taxon>Streptosporangiaceae</taxon>
        <taxon>Herbidospora</taxon>
    </lineage>
</organism>
<feature type="compositionally biased region" description="Basic and acidic residues" evidence="1">
    <location>
        <begin position="63"/>
        <end position="113"/>
    </location>
</feature>